<feature type="region of interest" description="Disordered" evidence="2">
    <location>
        <begin position="382"/>
        <end position="454"/>
    </location>
</feature>
<sequence>MGKKGKKKPPAPPAVSLPSEPPGLPPPVATHAGIATDTPRTEASSWPSTPGSSWLPPSASRATAFERALAEAGMDEEAGTADADVVAPVAEKEPASGSTTPASAPEPMVDAGDATDVANLRARLEAAESRLEALRADFHYNLALLKDRDAELEAQDEKIASLERAIAQRDVAAADLDARLVATTAEKSALPAAVDRAKEEAESTASHDDAVRSIRATHAAELETERRLRDESIAEANTRVEAANTRAHAAERDARLAADARCVAVRAEAEARVRRATERVEEVERERDRLAETKQRLLDEYEEKCEKLVASMRDVEAHFESVQDDRERAERERAASEETWRSRVRALEGELEKAREKEADARAIAERERDERVRVATRELAEKASELEREATRLASENERLGESLARAEGRADAAETRLAEERERLETQLAEERERLETELKAQRSAVDELSATHAKEHAMLRARAESAEAALEELRRAYAARSLAAAAVPAVDSKASSPEAEDLPEDLPEADGVATEDPDPPERNPTEETRGSETKGWTEVDPGTETNRRGDEPARTEKGEEYWLERFDAAARAVSAAIASLPEPAPDRCRETKGPAGGVEEAGGMRLRERMRALRASLSATRVDAGTPAPIDTAGKAKKKKKTTKKKKASSPQPRQRRSSPSPSPSPSGSSGPKKLKNLEKALRALKARPRVAKKRAQRKRATTTTFVRDVEARSAPISSFASHRTAFGRTTTDPLPGTYRPSPPRARQALDPREEEAVARLTRPKSSREVPEPPPPPFRPRGYSRPLGAVPRRPPHTPFEPPSSFRAPSPPSPTPLDERELSRFEAHWDKENARHRYASAGDKAGDGYFALSPRSKRWTTSAREGASREGIGPARDLIAAGEDRLAALERRRREHRALRMAMRFNG</sequence>
<feature type="compositionally biased region" description="Basic and acidic residues" evidence="2">
    <location>
        <begin position="819"/>
        <end position="834"/>
    </location>
</feature>
<dbReference type="GeneID" id="8243340"/>
<dbReference type="PANTHER" id="PTHR23159:SF31">
    <property type="entry name" value="CENTROSOME-ASSOCIATED PROTEIN CEP250 ISOFORM X1"/>
    <property type="match status" value="1"/>
</dbReference>
<feature type="region of interest" description="Disordered" evidence="2">
    <location>
        <begin position="485"/>
        <end position="562"/>
    </location>
</feature>
<feature type="compositionally biased region" description="Basic residues" evidence="2">
    <location>
        <begin position="686"/>
        <end position="704"/>
    </location>
</feature>
<feature type="compositionally biased region" description="Pro residues" evidence="2">
    <location>
        <begin position="10"/>
        <end position="28"/>
    </location>
</feature>
<feature type="compositionally biased region" description="Basic and acidic residues" evidence="2">
    <location>
        <begin position="548"/>
        <end position="562"/>
    </location>
</feature>
<feature type="region of interest" description="Disordered" evidence="2">
    <location>
        <begin position="581"/>
        <end position="834"/>
    </location>
</feature>
<feature type="compositionally biased region" description="Acidic residues" evidence="2">
    <location>
        <begin position="501"/>
        <end position="521"/>
    </location>
</feature>
<dbReference type="RefSeq" id="XP_002502433.1">
    <property type="nucleotide sequence ID" value="XM_002502387.1"/>
</dbReference>
<feature type="compositionally biased region" description="Polar residues" evidence="2">
    <location>
        <begin position="41"/>
        <end position="52"/>
    </location>
</feature>
<feature type="region of interest" description="Disordered" evidence="2">
    <location>
        <begin position="859"/>
        <end position="878"/>
    </location>
</feature>
<reference evidence="3 4" key="1">
    <citation type="journal article" date="2009" name="Science">
        <title>Green evolution and dynamic adaptations revealed by genomes of the marine picoeukaryotes Micromonas.</title>
        <authorList>
            <person name="Worden A.Z."/>
            <person name="Lee J.H."/>
            <person name="Mock T."/>
            <person name="Rouze P."/>
            <person name="Simmons M.P."/>
            <person name="Aerts A.L."/>
            <person name="Allen A.E."/>
            <person name="Cuvelier M.L."/>
            <person name="Derelle E."/>
            <person name="Everett M.V."/>
            <person name="Foulon E."/>
            <person name="Grimwood J."/>
            <person name="Gundlach H."/>
            <person name="Henrissat B."/>
            <person name="Napoli C."/>
            <person name="McDonald S.M."/>
            <person name="Parker M.S."/>
            <person name="Rombauts S."/>
            <person name="Salamov A."/>
            <person name="Von Dassow P."/>
            <person name="Badger J.H."/>
            <person name="Coutinho P.M."/>
            <person name="Demir E."/>
            <person name="Dubchak I."/>
            <person name="Gentemann C."/>
            <person name="Eikrem W."/>
            <person name="Gready J.E."/>
            <person name="John U."/>
            <person name="Lanier W."/>
            <person name="Lindquist E.A."/>
            <person name="Lucas S."/>
            <person name="Mayer K.F."/>
            <person name="Moreau H."/>
            <person name="Not F."/>
            <person name="Otillar R."/>
            <person name="Panaud O."/>
            <person name="Pangilinan J."/>
            <person name="Paulsen I."/>
            <person name="Piegu B."/>
            <person name="Poliakov A."/>
            <person name="Robbens S."/>
            <person name="Schmutz J."/>
            <person name="Toulza E."/>
            <person name="Wyss T."/>
            <person name="Zelensky A."/>
            <person name="Zhou K."/>
            <person name="Armbrust E.V."/>
            <person name="Bhattacharya D."/>
            <person name="Goodenough U.W."/>
            <person name="Van de Peer Y."/>
            <person name="Grigoriev I.V."/>
        </authorList>
    </citation>
    <scope>NUCLEOTIDE SEQUENCE [LARGE SCALE GENOMIC DNA]</scope>
    <source>
        <strain evidence="4">RCC299 / NOUM17</strain>
    </source>
</reference>
<feature type="compositionally biased region" description="Polar residues" evidence="2">
    <location>
        <begin position="719"/>
        <end position="736"/>
    </location>
</feature>
<dbReference type="EMBL" id="CP001326">
    <property type="protein sequence ID" value="ACO63691.1"/>
    <property type="molecule type" value="Genomic_DNA"/>
</dbReference>
<name>C1E5T7_MICCC</name>
<feature type="coiled-coil region" evidence="1">
    <location>
        <begin position="117"/>
        <end position="165"/>
    </location>
</feature>
<evidence type="ECO:0000313" key="3">
    <source>
        <dbReference type="EMBL" id="ACO63691.1"/>
    </source>
</evidence>
<feature type="compositionally biased region" description="Basic and acidic residues" evidence="2">
    <location>
        <begin position="751"/>
        <end position="761"/>
    </location>
</feature>
<feature type="compositionally biased region" description="Basic and acidic residues" evidence="2">
    <location>
        <begin position="382"/>
        <end position="443"/>
    </location>
</feature>
<keyword evidence="1" id="KW-0175">Coiled coil</keyword>
<dbReference type="OMA" id="KEHAMLR"/>
<accession>C1E5T7</accession>
<dbReference type="STRING" id="296587.C1E5T7"/>
<feature type="compositionally biased region" description="Basic and acidic residues" evidence="2">
    <location>
        <begin position="522"/>
        <end position="540"/>
    </location>
</feature>
<keyword evidence="4" id="KW-1185">Reference proteome</keyword>
<feature type="compositionally biased region" description="Basic residues" evidence="2">
    <location>
        <begin position="638"/>
        <end position="651"/>
    </location>
</feature>
<proteinExistence type="predicted"/>
<feature type="region of interest" description="Disordered" evidence="2">
    <location>
        <begin position="320"/>
        <end position="339"/>
    </location>
</feature>
<feature type="region of interest" description="Disordered" evidence="2">
    <location>
        <begin position="1"/>
        <end position="111"/>
    </location>
</feature>
<dbReference type="PANTHER" id="PTHR23159">
    <property type="entry name" value="CENTROSOMAL PROTEIN 2"/>
    <property type="match status" value="1"/>
</dbReference>
<evidence type="ECO:0000313" key="4">
    <source>
        <dbReference type="Proteomes" id="UP000002009"/>
    </source>
</evidence>
<evidence type="ECO:0000256" key="2">
    <source>
        <dbReference type="SAM" id="MobiDB-lite"/>
    </source>
</evidence>
<dbReference type="KEGG" id="mis:MICPUN_100418"/>
<organism evidence="3 4">
    <name type="scientific">Micromonas commoda (strain RCC299 / NOUM17 / CCMP2709)</name>
    <name type="common">Picoplanktonic green alga</name>
    <dbReference type="NCBI Taxonomy" id="296587"/>
    <lineage>
        <taxon>Eukaryota</taxon>
        <taxon>Viridiplantae</taxon>
        <taxon>Chlorophyta</taxon>
        <taxon>Mamiellophyceae</taxon>
        <taxon>Mamiellales</taxon>
        <taxon>Mamiellaceae</taxon>
        <taxon>Micromonas</taxon>
    </lineage>
</organism>
<protein>
    <submittedName>
        <fullName evidence="3">Uncharacterized protein</fullName>
    </submittedName>
</protein>
<dbReference type="InParanoid" id="C1E5T7"/>
<gene>
    <name evidence="3" type="ORF">MICPUN_100418</name>
</gene>
<evidence type="ECO:0000256" key="1">
    <source>
        <dbReference type="SAM" id="Coils"/>
    </source>
</evidence>
<dbReference type="Proteomes" id="UP000002009">
    <property type="component" value="Chromosome 5"/>
</dbReference>
<dbReference type="AlphaFoldDB" id="C1E5T7"/>